<accession>A0ABV5KSL9</accession>
<keyword evidence="4" id="KW-1185">Reference proteome</keyword>
<dbReference type="EMBL" id="JBHMDO010000033">
    <property type="protein sequence ID" value="MFB9328174.1"/>
    <property type="molecule type" value="Genomic_DNA"/>
</dbReference>
<feature type="domain" description="ATP-grasp" evidence="2">
    <location>
        <begin position="159"/>
        <end position="356"/>
    </location>
</feature>
<protein>
    <recommendedName>
        <fullName evidence="2">ATP-grasp domain-containing protein</fullName>
    </recommendedName>
</protein>
<gene>
    <name evidence="3" type="ORF">ACFFSY_19775</name>
</gene>
<dbReference type="SUPFAM" id="SSF56059">
    <property type="entry name" value="Glutathione synthetase ATP-binding domain-like"/>
    <property type="match status" value="1"/>
</dbReference>
<dbReference type="RefSeq" id="WP_377497223.1">
    <property type="nucleotide sequence ID" value="NZ_JBHMDO010000033.1"/>
</dbReference>
<keyword evidence="1" id="KW-0067">ATP-binding</keyword>
<organism evidence="3 4">
    <name type="scientific">Paenibacillus aurantiacus</name>
    <dbReference type="NCBI Taxonomy" id="1936118"/>
    <lineage>
        <taxon>Bacteria</taxon>
        <taxon>Bacillati</taxon>
        <taxon>Bacillota</taxon>
        <taxon>Bacilli</taxon>
        <taxon>Bacillales</taxon>
        <taxon>Paenibacillaceae</taxon>
        <taxon>Paenibacillus</taxon>
    </lineage>
</organism>
<evidence type="ECO:0000259" key="2">
    <source>
        <dbReference type="PROSITE" id="PS50975"/>
    </source>
</evidence>
<sequence length="454" mass="50295">MSNAASATIAAGTFDAERFWRDPNASQLPFVPDKERAFIAGAMDELLFPFCGEGGTLLTRFGMHNAQHDYLRKLGFRFDANHAPLASYAHHEDSPPSVFELALAEEAREVIERMLPPGSKLNAYAVAPQLDRFVERYGLDAELPNNDVVRKVNSKIYSNHLYETLGLRPPGTVADSAEQLARIGERMLSEGPFLIKDPYGVSGKGNMLVTSAPLLRRIVKHVDGQERSGRATCFLMEPFLQKETDFSCQFTVGADGDWTLVSVQIMHNNGLAYLGSVTADRDFMDRLEALGYFEAMKRVGSQLAREGYYGSVCVDSMLLAGGQLVPIVEVNARQSMGLINAGLDRHLAKRSLQGALTYLSVGYEHELDYAAWLEELERAELLFVPEREYGVIPLSANAFCFASRIGAPSAAVTAGKLFKGRCYASIVASDPDERSRLMARFRDHLQARRFTIYN</sequence>
<proteinExistence type="predicted"/>
<comment type="caution">
    <text evidence="3">The sequence shown here is derived from an EMBL/GenBank/DDBJ whole genome shotgun (WGS) entry which is preliminary data.</text>
</comment>
<dbReference type="PROSITE" id="PS50975">
    <property type="entry name" value="ATP_GRASP"/>
    <property type="match status" value="1"/>
</dbReference>
<evidence type="ECO:0000256" key="1">
    <source>
        <dbReference type="PROSITE-ProRule" id="PRU00409"/>
    </source>
</evidence>
<name>A0ABV5KSL9_9BACL</name>
<evidence type="ECO:0000313" key="4">
    <source>
        <dbReference type="Proteomes" id="UP001589747"/>
    </source>
</evidence>
<evidence type="ECO:0000313" key="3">
    <source>
        <dbReference type="EMBL" id="MFB9328174.1"/>
    </source>
</evidence>
<dbReference type="Proteomes" id="UP001589747">
    <property type="component" value="Unassembled WGS sequence"/>
</dbReference>
<reference evidence="3 4" key="1">
    <citation type="submission" date="2024-09" db="EMBL/GenBank/DDBJ databases">
        <authorList>
            <person name="Sun Q."/>
            <person name="Mori K."/>
        </authorList>
    </citation>
    <scope>NUCLEOTIDE SEQUENCE [LARGE SCALE GENOMIC DNA]</scope>
    <source>
        <strain evidence="3 4">TISTR 2452</strain>
    </source>
</reference>
<dbReference type="InterPro" id="IPR011761">
    <property type="entry name" value="ATP-grasp"/>
</dbReference>
<keyword evidence="1" id="KW-0547">Nucleotide-binding</keyword>